<keyword evidence="3" id="KW-1185">Reference proteome</keyword>
<reference evidence="2 3" key="1">
    <citation type="submission" date="2021-03" db="EMBL/GenBank/DDBJ databases">
        <title>Sequencing the genomes of 1000 actinobacteria strains.</title>
        <authorList>
            <person name="Klenk H.-P."/>
        </authorList>
    </citation>
    <scope>NUCLEOTIDE SEQUENCE [LARGE SCALE GENOMIC DNA]</scope>
    <source>
        <strain evidence="2 3">DSM 18824</strain>
    </source>
</reference>
<evidence type="ECO:0000259" key="1">
    <source>
        <dbReference type="PROSITE" id="PS51782"/>
    </source>
</evidence>
<gene>
    <name evidence="2" type="ORF">JOF29_008163</name>
</gene>
<accession>A0ABS4UZP0</accession>
<dbReference type="EMBL" id="JAGINT010000002">
    <property type="protein sequence ID" value="MBP2357053.1"/>
    <property type="molecule type" value="Genomic_DNA"/>
</dbReference>
<evidence type="ECO:0000313" key="3">
    <source>
        <dbReference type="Proteomes" id="UP000755585"/>
    </source>
</evidence>
<comment type="caution">
    <text evidence="2">The sequence shown here is derived from an EMBL/GenBank/DDBJ whole genome shotgun (WGS) entry which is preliminary data.</text>
</comment>
<dbReference type="Proteomes" id="UP000755585">
    <property type="component" value="Unassembled WGS sequence"/>
</dbReference>
<proteinExistence type="predicted"/>
<dbReference type="CDD" id="cd00254">
    <property type="entry name" value="LT-like"/>
    <property type="match status" value="1"/>
</dbReference>
<dbReference type="InterPro" id="IPR023346">
    <property type="entry name" value="Lysozyme-like_dom_sf"/>
</dbReference>
<dbReference type="SUPFAM" id="SSF54106">
    <property type="entry name" value="LysM domain"/>
    <property type="match status" value="2"/>
</dbReference>
<feature type="domain" description="LysM" evidence="1">
    <location>
        <begin position="92"/>
        <end position="136"/>
    </location>
</feature>
<dbReference type="InterPro" id="IPR008258">
    <property type="entry name" value="Transglycosylase_SLT_dom_1"/>
</dbReference>
<dbReference type="Pfam" id="PF01476">
    <property type="entry name" value="LysM"/>
    <property type="match status" value="2"/>
</dbReference>
<dbReference type="SUPFAM" id="SSF53955">
    <property type="entry name" value="Lysozyme-like"/>
    <property type="match status" value="1"/>
</dbReference>
<dbReference type="Gene3D" id="3.10.350.10">
    <property type="entry name" value="LysM domain"/>
    <property type="match status" value="2"/>
</dbReference>
<name>A0ABS4UZP0_9ACTN</name>
<feature type="domain" description="LysM" evidence="1">
    <location>
        <begin position="29"/>
        <end position="74"/>
    </location>
</feature>
<dbReference type="Gene3D" id="1.10.530.10">
    <property type="match status" value="1"/>
</dbReference>
<dbReference type="PANTHER" id="PTHR33734:SF22">
    <property type="entry name" value="MEMBRANE-BOUND LYTIC MUREIN TRANSGLYCOSYLASE D"/>
    <property type="match status" value="1"/>
</dbReference>
<dbReference type="InterPro" id="IPR018392">
    <property type="entry name" value="LysM"/>
</dbReference>
<dbReference type="Pfam" id="PF01464">
    <property type="entry name" value="SLT"/>
    <property type="match status" value="1"/>
</dbReference>
<organism evidence="2 3">
    <name type="scientific">Kribbella aluminosa</name>
    <dbReference type="NCBI Taxonomy" id="416017"/>
    <lineage>
        <taxon>Bacteria</taxon>
        <taxon>Bacillati</taxon>
        <taxon>Actinomycetota</taxon>
        <taxon>Actinomycetes</taxon>
        <taxon>Propionibacteriales</taxon>
        <taxon>Kribbellaceae</taxon>
        <taxon>Kribbella</taxon>
    </lineage>
</organism>
<protein>
    <submittedName>
        <fullName evidence="2">LysM repeat protein</fullName>
    </submittedName>
</protein>
<dbReference type="InterPro" id="IPR036779">
    <property type="entry name" value="LysM_dom_sf"/>
</dbReference>
<dbReference type="RefSeq" id="WP_209699471.1">
    <property type="nucleotide sequence ID" value="NZ_BAAAVU010000004.1"/>
</dbReference>
<dbReference type="PROSITE" id="PS51782">
    <property type="entry name" value="LYSM"/>
    <property type="match status" value="2"/>
</dbReference>
<dbReference type="CDD" id="cd00118">
    <property type="entry name" value="LysM"/>
    <property type="match status" value="2"/>
</dbReference>
<evidence type="ECO:0000313" key="2">
    <source>
        <dbReference type="EMBL" id="MBP2357053.1"/>
    </source>
</evidence>
<dbReference type="PANTHER" id="PTHR33734">
    <property type="entry name" value="LYSM DOMAIN-CONTAINING GPI-ANCHORED PROTEIN 2"/>
    <property type="match status" value="1"/>
</dbReference>
<dbReference type="SMART" id="SM00257">
    <property type="entry name" value="LysM"/>
    <property type="match status" value="2"/>
</dbReference>
<sequence>MRNVVRILTGIAVPVLAAAVITAGSPGLGAYKVKQGDTLSHIAGRYGTTVSNLVALNKLPGNGNAIYAGEVLKVPATSTAETPAKRSQLGRVTYVVKSGDTISGIAKRFNCSQANLLAANKLKPSDPIFAGKSLQVPVKIRPKARTDNTFAGRTYADHIVAQANRNRAILKQRKQPTRTQMRSLIVSASKRYGVDPQLALAVAWQESGWKQRVVSPANAIGAMQVIPSTGRFASRIVGRDLDLLNAHDNVTAGVVLLSRLTGAAKLDIAVAGYYQGLGGVKKNGMYADTKAYVTNVLRIKAQLERGWDPLR</sequence>